<dbReference type="AlphaFoldDB" id="A0A6L3ZG80"/>
<keyword evidence="1" id="KW-1133">Transmembrane helix</keyword>
<evidence type="ECO:0000313" key="3">
    <source>
        <dbReference type="Proteomes" id="UP000484164"/>
    </source>
</evidence>
<dbReference type="OrthoDB" id="1466970at2"/>
<accession>A0A6L3ZG80</accession>
<protein>
    <recommendedName>
        <fullName evidence="4">DUF4258 domain-containing protein</fullName>
    </recommendedName>
</protein>
<keyword evidence="1" id="KW-0812">Transmembrane</keyword>
<dbReference type="Proteomes" id="UP000484164">
    <property type="component" value="Unassembled WGS sequence"/>
</dbReference>
<reference evidence="2 3" key="1">
    <citation type="submission" date="2019-10" db="EMBL/GenBank/DDBJ databases">
        <title>Genome sequence of Phaeocystidibacter marisrubri JCM30614 (type strain).</title>
        <authorList>
            <person name="Bowman J.P."/>
        </authorList>
    </citation>
    <scope>NUCLEOTIDE SEQUENCE [LARGE SCALE GENOMIC DNA]</scope>
    <source>
        <strain evidence="2 3">JCM 30614</strain>
    </source>
</reference>
<feature type="transmembrane region" description="Helical" evidence="1">
    <location>
        <begin position="7"/>
        <end position="26"/>
    </location>
</feature>
<name>A0A6L3ZG80_9FLAO</name>
<proteinExistence type="predicted"/>
<evidence type="ECO:0000313" key="2">
    <source>
        <dbReference type="EMBL" id="KAB2815949.1"/>
    </source>
</evidence>
<gene>
    <name evidence="2" type="ORF">F8C82_09640</name>
</gene>
<sequence>MAFLRRMGWFLVGVGLGTLLVIFMFGDREFKCSYFPNDRVLSDLQKKELLFSPAVECLNSCMSADTTFYTGVLNNSDVDFEFNKRGTDNMCNTYKLDYQGNNGVHSFYIKNCDSTATVMRWTLPEGVSCDCPE</sequence>
<evidence type="ECO:0000256" key="1">
    <source>
        <dbReference type="SAM" id="Phobius"/>
    </source>
</evidence>
<dbReference type="RefSeq" id="WP_151693378.1">
    <property type="nucleotide sequence ID" value="NZ_BMGX01000001.1"/>
</dbReference>
<dbReference type="EMBL" id="WBVQ01000002">
    <property type="protein sequence ID" value="KAB2815949.1"/>
    <property type="molecule type" value="Genomic_DNA"/>
</dbReference>
<keyword evidence="3" id="KW-1185">Reference proteome</keyword>
<keyword evidence="1" id="KW-0472">Membrane</keyword>
<evidence type="ECO:0008006" key="4">
    <source>
        <dbReference type="Google" id="ProtNLM"/>
    </source>
</evidence>
<organism evidence="2 3">
    <name type="scientific">Phaeocystidibacter marisrubri</name>
    <dbReference type="NCBI Taxonomy" id="1577780"/>
    <lineage>
        <taxon>Bacteria</taxon>
        <taxon>Pseudomonadati</taxon>
        <taxon>Bacteroidota</taxon>
        <taxon>Flavobacteriia</taxon>
        <taxon>Flavobacteriales</taxon>
        <taxon>Phaeocystidibacteraceae</taxon>
        <taxon>Phaeocystidibacter</taxon>
    </lineage>
</organism>
<comment type="caution">
    <text evidence="2">The sequence shown here is derived from an EMBL/GenBank/DDBJ whole genome shotgun (WGS) entry which is preliminary data.</text>
</comment>